<evidence type="ECO:0000313" key="3">
    <source>
        <dbReference type="EMBL" id="KAK6117931.1"/>
    </source>
</evidence>
<protein>
    <recommendedName>
        <fullName evidence="2">No apical meristem-associated C-terminal domain-containing protein</fullName>
    </recommendedName>
</protein>
<gene>
    <name evidence="3" type="ORF">DH2020_048336</name>
</gene>
<comment type="caution">
    <text evidence="3">The sequence shown here is derived from an EMBL/GenBank/DDBJ whole genome shotgun (WGS) entry which is preliminary data.</text>
</comment>
<dbReference type="InterPro" id="IPR029466">
    <property type="entry name" value="NAM-associated_C"/>
</dbReference>
<dbReference type="Proteomes" id="UP001318860">
    <property type="component" value="Unassembled WGS sequence"/>
</dbReference>
<feature type="region of interest" description="Disordered" evidence="1">
    <location>
        <begin position="83"/>
        <end position="104"/>
    </location>
</feature>
<proteinExistence type="predicted"/>
<dbReference type="Pfam" id="PF14303">
    <property type="entry name" value="NAM-associated"/>
    <property type="match status" value="1"/>
</dbReference>
<accession>A0ABR0U6M2</accession>
<dbReference type="PANTHER" id="PTHR45125">
    <property type="entry name" value="F21J9.4-RELATED"/>
    <property type="match status" value="1"/>
</dbReference>
<feature type="domain" description="No apical meristem-associated C-terminal" evidence="2">
    <location>
        <begin position="88"/>
        <end position="196"/>
    </location>
</feature>
<keyword evidence="4" id="KW-1185">Reference proteome</keyword>
<reference evidence="3 4" key="1">
    <citation type="journal article" date="2021" name="Comput. Struct. Biotechnol. J.">
        <title>De novo genome assembly of the potent medicinal plant Rehmannia glutinosa using nanopore technology.</title>
        <authorList>
            <person name="Ma L."/>
            <person name="Dong C."/>
            <person name="Song C."/>
            <person name="Wang X."/>
            <person name="Zheng X."/>
            <person name="Niu Y."/>
            <person name="Chen S."/>
            <person name="Feng W."/>
        </authorList>
    </citation>
    <scope>NUCLEOTIDE SEQUENCE [LARGE SCALE GENOMIC DNA]</scope>
    <source>
        <strain evidence="3">DH-2019</strain>
    </source>
</reference>
<evidence type="ECO:0000313" key="4">
    <source>
        <dbReference type="Proteomes" id="UP001318860"/>
    </source>
</evidence>
<sequence>MASNSRSASYTREEDLHLCHIYLDASQNPIIGINQSKDRFWSRVEESYNTFKPYATMLERNKRPMQCRMQVVMHAIGYGKFTTTNGGNSSQSDTQPLESPGLSSFSLNLSDDNVDVFASQRPIGVKKAKLKRKKDDSVLTVADAIRDETQQLVGLLSNKSTDRQQNYDIERKRLDLLEQQEENKFLLKDLDSISDPKYESISEMNR</sequence>
<dbReference type="PANTHER" id="PTHR45125:SF36">
    <property type="entry name" value="BNAC01G27460D PROTEIN"/>
    <property type="match status" value="1"/>
</dbReference>
<name>A0ABR0U6M2_REHGL</name>
<dbReference type="EMBL" id="JABTTQ020003391">
    <property type="protein sequence ID" value="KAK6117931.1"/>
    <property type="molecule type" value="Genomic_DNA"/>
</dbReference>
<evidence type="ECO:0000259" key="2">
    <source>
        <dbReference type="Pfam" id="PF14303"/>
    </source>
</evidence>
<organism evidence="3 4">
    <name type="scientific">Rehmannia glutinosa</name>
    <name type="common">Chinese foxglove</name>
    <dbReference type="NCBI Taxonomy" id="99300"/>
    <lineage>
        <taxon>Eukaryota</taxon>
        <taxon>Viridiplantae</taxon>
        <taxon>Streptophyta</taxon>
        <taxon>Embryophyta</taxon>
        <taxon>Tracheophyta</taxon>
        <taxon>Spermatophyta</taxon>
        <taxon>Magnoliopsida</taxon>
        <taxon>eudicotyledons</taxon>
        <taxon>Gunneridae</taxon>
        <taxon>Pentapetalae</taxon>
        <taxon>asterids</taxon>
        <taxon>lamiids</taxon>
        <taxon>Lamiales</taxon>
        <taxon>Orobanchaceae</taxon>
        <taxon>Rehmannieae</taxon>
        <taxon>Rehmannia</taxon>
    </lineage>
</organism>
<evidence type="ECO:0000256" key="1">
    <source>
        <dbReference type="SAM" id="MobiDB-lite"/>
    </source>
</evidence>
<feature type="compositionally biased region" description="Polar residues" evidence="1">
    <location>
        <begin position="83"/>
        <end position="97"/>
    </location>
</feature>